<dbReference type="Proteomes" id="UP000248021">
    <property type="component" value="Unassembled WGS sequence"/>
</dbReference>
<keyword evidence="10" id="KW-1185">Reference proteome</keyword>
<evidence type="ECO:0000313" key="10">
    <source>
        <dbReference type="Proteomes" id="UP000248021"/>
    </source>
</evidence>
<dbReference type="InterPro" id="IPR058625">
    <property type="entry name" value="MdtA-like_BSH"/>
</dbReference>
<evidence type="ECO:0000313" key="9">
    <source>
        <dbReference type="EMBL" id="PXW54660.1"/>
    </source>
</evidence>
<organism evidence="9 10">
    <name type="scientific">Chelatococcus asaccharovorans</name>
    <dbReference type="NCBI Taxonomy" id="28210"/>
    <lineage>
        <taxon>Bacteria</taxon>
        <taxon>Pseudomonadati</taxon>
        <taxon>Pseudomonadota</taxon>
        <taxon>Alphaproteobacteria</taxon>
        <taxon>Hyphomicrobiales</taxon>
        <taxon>Chelatococcaceae</taxon>
        <taxon>Chelatococcus</taxon>
    </lineage>
</organism>
<feature type="domain" description="p-hydroxybenzoic acid efflux pump subunit AaeA-like beta-barrel" evidence="8">
    <location>
        <begin position="192"/>
        <end position="287"/>
    </location>
</feature>
<feature type="coiled-coil region" evidence="5">
    <location>
        <begin position="126"/>
        <end position="160"/>
    </location>
</feature>
<feature type="domain" description="Multidrug resistance protein MdtA-like barrel-sandwich hybrid" evidence="7">
    <location>
        <begin position="45"/>
        <end position="189"/>
    </location>
</feature>
<feature type="transmembrane region" description="Helical" evidence="6">
    <location>
        <begin position="7"/>
        <end position="28"/>
    </location>
</feature>
<proteinExistence type="inferred from homology"/>
<evidence type="ECO:0000256" key="1">
    <source>
        <dbReference type="ARBA" id="ARBA00009477"/>
    </source>
</evidence>
<dbReference type="AlphaFoldDB" id="A0A2V3TXZ6"/>
<keyword evidence="5" id="KW-0175">Coiled coil</keyword>
<dbReference type="Pfam" id="PF25963">
    <property type="entry name" value="Beta-barrel_AAEA"/>
    <property type="match status" value="1"/>
</dbReference>
<dbReference type="EMBL" id="QJJK01000011">
    <property type="protein sequence ID" value="PXW54660.1"/>
    <property type="molecule type" value="Genomic_DNA"/>
</dbReference>
<dbReference type="InterPro" id="IPR050393">
    <property type="entry name" value="MFP_Efflux_Pump"/>
</dbReference>
<evidence type="ECO:0000259" key="7">
    <source>
        <dbReference type="Pfam" id="PF25917"/>
    </source>
</evidence>
<dbReference type="Gene3D" id="2.40.50.100">
    <property type="match status" value="1"/>
</dbReference>
<dbReference type="SUPFAM" id="SSF111369">
    <property type="entry name" value="HlyD-like secretion proteins"/>
    <property type="match status" value="1"/>
</dbReference>
<dbReference type="Pfam" id="PF25917">
    <property type="entry name" value="BSH_RND"/>
    <property type="match status" value="1"/>
</dbReference>
<evidence type="ECO:0000256" key="2">
    <source>
        <dbReference type="ARBA" id="ARBA00022692"/>
    </source>
</evidence>
<dbReference type="GO" id="GO:0016020">
    <property type="term" value="C:membrane"/>
    <property type="evidence" value="ECO:0007669"/>
    <property type="project" value="InterPro"/>
</dbReference>
<name>A0A2V3TXZ6_9HYPH</name>
<dbReference type="PANTHER" id="PTHR30367">
    <property type="entry name" value="P-HYDROXYBENZOIC ACID EFFLUX PUMP SUBUNIT AAEA-RELATED"/>
    <property type="match status" value="1"/>
</dbReference>
<comment type="caution">
    <text evidence="9">The sequence shown here is derived from an EMBL/GenBank/DDBJ whole genome shotgun (WGS) entry which is preliminary data.</text>
</comment>
<evidence type="ECO:0000256" key="6">
    <source>
        <dbReference type="SAM" id="Phobius"/>
    </source>
</evidence>
<keyword evidence="3 6" id="KW-1133">Transmembrane helix</keyword>
<keyword evidence="2 6" id="KW-0812">Transmembrane</keyword>
<comment type="similarity">
    <text evidence="1">Belongs to the membrane fusion protein (MFP) (TC 8.A.1) family.</text>
</comment>
<dbReference type="NCBIfam" id="TIGR01730">
    <property type="entry name" value="RND_mfp"/>
    <property type="match status" value="1"/>
</dbReference>
<sequence>MRLGLPVVRVGMTCLVVVGALVVGWRLWAYYTLAPWTRDARVLANVVEIAPDVSGLVSSVNVVDNQLIKKGDLLFVIDRERFRVAVEQAKAEVAAKVQALKYAQDSADRDANLARSDSGAISPQMMERTAISAAEAQAELEVAQAALATAEINLARAEVRSPVDGWITNLNVFTGNYVTTGQAAMALVDRDSFYVYAYFVETKLPAIRVGDPARIELMAGGVVIDGTIAGVSRAIANTTDQSGLLARVDPEFDWIRLAQRIPVRIKLGQLPPDLQLASGMSATVVVTPRKSPTH</sequence>
<keyword evidence="4 6" id="KW-0472">Membrane</keyword>
<dbReference type="InterPro" id="IPR058634">
    <property type="entry name" value="AaeA-lik-b-barrel"/>
</dbReference>
<evidence type="ECO:0000256" key="3">
    <source>
        <dbReference type="ARBA" id="ARBA00022989"/>
    </source>
</evidence>
<accession>A0A2V3TXZ6</accession>
<dbReference type="Gene3D" id="1.10.287.470">
    <property type="entry name" value="Helix hairpin bin"/>
    <property type="match status" value="1"/>
</dbReference>
<evidence type="ECO:0000256" key="4">
    <source>
        <dbReference type="ARBA" id="ARBA00023136"/>
    </source>
</evidence>
<gene>
    <name evidence="9" type="ORF">C7450_111192</name>
</gene>
<dbReference type="PANTHER" id="PTHR30367:SF12">
    <property type="entry name" value="P-HYDROXYBENZOIC ACID EFFLUX PUMP SUBUNIT AAEA"/>
    <property type="match status" value="1"/>
</dbReference>
<reference evidence="9 10" key="1">
    <citation type="submission" date="2018-05" db="EMBL/GenBank/DDBJ databases">
        <title>Genomic Encyclopedia of Type Strains, Phase IV (KMG-IV): sequencing the most valuable type-strain genomes for metagenomic binning, comparative biology and taxonomic classification.</title>
        <authorList>
            <person name="Goeker M."/>
        </authorList>
    </citation>
    <scope>NUCLEOTIDE SEQUENCE [LARGE SCALE GENOMIC DNA]</scope>
    <source>
        <strain evidence="9 10">DSM 6462</strain>
    </source>
</reference>
<dbReference type="GO" id="GO:0022857">
    <property type="term" value="F:transmembrane transporter activity"/>
    <property type="evidence" value="ECO:0007669"/>
    <property type="project" value="InterPro"/>
</dbReference>
<protein>
    <submittedName>
        <fullName evidence="9">RND family efflux transporter MFP subunit</fullName>
    </submittedName>
</protein>
<evidence type="ECO:0000259" key="8">
    <source>
        <dbReference type="Pfam" id="PF25963"/>
    </source>
</evidence>
<evidence type="ECO:0000256" key="5">
    <source>
        <dbReference type="SAM" id="Coils"/>
    </source>
</evidence>
<dbReference type="Gene3D" id="2.40.30.170">
    <property type="match status" value="1"/>
</dbReference>
<dbReference type="InterPro" id="IPR006143">
    <property type="entry name" value="RND_pump_MFP"/>
</dbReference>
<dbReference type="OrthoDB" id="9811754at2"/>